<evidence type="ECO:0000259" key="15">
    <source>
        <dbReference type="PROSITE" id="PS50262"/>
    </source>
</evidence>
<dbReference type="CDD" id="cd15321">
    <property type="entry name" value="7tmA_alpha2B_AR"/>
    <property type="match status" value="1"/>
</dbReference>
<evidence type="ECO:0000256" key="1">
    <source>
        <dbReference type="ARBA" id="ARBA00004651"/>
    </source>
</evidence>
<dbReference type="GO" id="GO:0051379">
    <property type="term" value="F:epinephrine binding"/>
    <property type="evidence" value="ECO:0007669"/>
    <property type="project" value="TreeGrafter"/>
</dbReference>
<feature type="transmembrane region" description="Helical" evidence="14">
    <location>
        <begin position="20"/>
        <end position="43"/>
    </location>
</feature>
<organism evidence="16 17">
    <name type="scientific">Cyprinus carpio</name>
    <name type="common">Common carp</name>
    <dbReference type="NCBI Taxonomy" id="7962"/>
    <lineage>
        <taxon>Eukaryota</taxon>
        <taxon>Metazoa</taxon>
        <taxon>Chordata</taxon>
        <taxon>Craniata</taxon>
        <taxon>Vertebrata</taxon>
        <taxon>Euteleostomi</taxon>
        <taxon>Actinopterygii</taxon>
        <taxon>Neopterygii</taxon>
        <taxon>Teleostei</taxon>
        <taxon>Ostariophysi</taxon>
        <taxon>Cypriniformes</taxon>
        <taxon>Cyprinidae</taxon>
        <taxon>Cyprininae</taxon>
        <taxon>Cyprinus</taxon>
    </lineage>
</organism>
<reference evidence="16" key="1">
    <citation type="submission" date="2025-08" db="UniProtKB">
        <authorList>
            <consortium name="Ensembl"/>
        </authorList>
    </citation>
    <scope>IDENTIFICATION</scope>
</reference>
<accession>A0A8C1NP18</accession>
<feature type="transmembrane region" description="Helical" evidence="14">
    <location>
        <begin position="177"/>
        <end position="200"/>
    </location>
</feature>
<feature type="compositionally biased region" description="Polar residues" evidence="13">
    <location>
        <begin position="235"/>
        <end position="247"/>
    </location>
</feature>
<evidence type="ECO:0000256" key="10">
    <source>
        <dbReference type="ARBA" id="ARBA00023224"/>
    </source>
</evidence>
<reference evidence="16" key="2">
    <citation type="submission" date="2025-09" db="UniProtKB">
        <authorList>
            <consortium name="Ensembl"/>
        </authorList>
    </citation>
    <scope>IDENTIFICATION</scope>
</reference>
<feature type="compositionally biased region" description="Polar residues" evidence="13">
    <location>
        <begin position="270"/>
        <end position="279"/>
    </location>
</feature>
<keyword evidence="3" id="KW-1003">Cell membrane</keyword>
<dbReference type="FunFam" id="1.20.1070.10:FF:000100">
    <property type="entry name" value="alpha-2B adrenergic receptor"/>
    <property type="match status" value="1"/>
</dbReference>
<evidence type="ECO:0000256" key="9">
    <source>
        <dbReference type="ARBA" id="ARBA00023170"/>
    </source>
</evidence>
<comment type="subcellular location">
    <subcellularLocation>
        <location evidence="1">Cell membrane</location>
        <topology evidence="1">Multi-pass membrane protein</topology>
    </subcellularLocation>
</comment>
<evidence type="ECO:0000313" key="16">
    <source>
        <dbReference type="Ensembl" id="ENSCCRP00010095052.1"/>
    </source>
</evidence>
<evidence type="ECO:0000256" key="7">
    <source>
        <dbReference type="ARBA" id="ARBA00023136"/>
    </source>
</evidence>
<evidence type="ECO:0000256" key="5">
    <source>
        <dbReference type="ARBA" id="ARBA00022989"/>
    </source>
</evidence>
<dbReference type="AlphaFoldDB" id="A0A8C1NP18"/>
<dbReference type="SUPFAM" id="SSF81321">
    <property type="entry name" value="Family A G protein-coupled receptor-like"/>
    <property type="match status" value="1"/>
</dbReference>
<dbReference type="Proteomes" id="UP000694427">
    <property type="component" value="Unplaced"/>
</dbReference>
<keyword evidence="9 12" id="KW-0675">Receptor</keyword>
<evidence type="ECO:0000256" key="11">
    <source>
        <dbReference type="ARBA" id="ARBA00031735"/>
    </source>
</evidence>
<dbReference type="PRINTS" id="PR01103">
    <property type="entry name" value="ADRENERGICR"/>
</dbReference>
<proteinExistence type="inferred from homology"/>
<keyword evidence="17" id="KW-1185">Reference proteome</keyword>
<sequence length="394" mass="44508">LSLHPRLNSSTPYSPEVTALFATAMTLIMFFTIFGNILVIIAVLTCHSLRGPQNLFLVSLAAADILVATLIIPFSLANELMGCWYFEAFWCEIILALDVLFCTSSIIHLCAISLDRYLSISRPVQYASQRTPYKIKLAIWVVWVISAIISFPPLFSMKKTQRLKHGAGLQCKLNEDVWYILYSSIGSFFAPCLIMILVYIRIYQIAKKHSRCVDPANVPNVPNLAASRSDTINQAQPAVESRQQMTLSRRCKDNEDSSSSGSDVEVVEGHNSNRTTSNIGALEPGYQTSSPTQMYRNFKATLKGSQKTMIVREKRFTFVLAVVIGVFVVCWFPFFFSYSLQAICPKACELPKSLFKFFFWIGYCNSALNPLIYTIFNRDFRKAFKTILCKSKKK</sequence>
<dbReference type="GO" id="GO:0005886">
    <property type="term" value="C:plasma membrane"/>
    <property type="evidence" value="ECO:0007669"/>
    <property type="project" value="UniProtKB-SubCell"/>
</dbReference>
<dbReference type="GO" id="GO:0004938">
    <property type="term" value="F:alpha2-adrenergic receptor activity"/>
    <property type="evidence" value="ECO:0007669"/>
    <property type="project" value="TreeGrafter"/>
</dbReference>
<evidence type="ECO:0000256" key="14">
    <source>
        <dbReference type="SAM" id="Phobius"/>
    </source>
</evidence>
<dbReference type="Gene3D" id="1.20.1070.10">
    <property type="entry name" value="Rhodopsin 7-helix transmembrane proteins"/>
    <property type="match status" value="1"/>
</dbReference>
<evidence type="ECO:0000256" key="4">
    <source>
        <dbReference type="ARBA" id="ARBA00022692"/>
    </source>
</evidence>
<evidence type="ECO:0000256" key="8">
    <source>
        <dbReference type="ARBA" id="ARBA00023157"/>
    </source>
</evidence>
<feature type="domain" description="G-protein coupled receptors family 1 profile" evidence="15">
    <location>
        <begin position="35"/>
        <end position="373"/>
    </location>
</feature>
<dbReference type="PRINTS" id="PR00237">
    <property type="entry name" value="GPCRRHODOPSN"/>
</dbReference>
<feature type="transmembrane region" description="Helical" evidence="14">
    <location>
        <begin position="55"/>
        <end position="74"/>
    </location>
</feature>
<protein>
    <recommendedName>
        <fullName evidence="2">Alpha-2B adrenergic receptor</fullName>
    </recommendedName>
    <alternativeName>
        <fullName evidence="11">Alpha-2B adrenoreceptor</fullName>
    </alternativeName>
</protein>
<dbReference type="InterPro" id="IPR000276">
    <property type="entry name" value="GPCR_Rhodpsn"/>
</dbReference>
<dbReference type="InterPro" id="IPR002233">
    <property type="entry name" value="ADR_fam"/>
</dbReference>
<dbReference type="PROSITE" id="PS50262">
    <property type="entry name" value="G_PROTEIN_RECEP_F1_2"/>
    <property type="match status" value="1"/>
</dbReference>
<keyword evidence="7 14" id="KW-0472">Membrane</keyword>
<evidence type="ECO:0000256" key="2">
    <source>
        <dbReference type="ARBA" id="ARBA00019305"/>
    </source>
</evidence>
<comment type="similarity">
    <text evidence="12">Belongs to the G-protein coupled receptor 1 family.</text>
</comment>
<dbReference type="SMART" id="SM01381">
    <property type="entry name" value="7TM_GPCR_Srsx"/>
    <property type="match status" value="1"/>
</dbReference>
<dbReference type="GO" id="GO:0071881">
    <property type="term" value="P:adenylate cyclase-inhibiting adrenergic receptor signaling pathway"/>
    <property type="evidence" value="ECO:0007669"/>
    <property type="project" value="UniProtKB-ARBA"/>
</dbReference>
<dbReference type="PROSITE" id="PS00237">
    <property type="entry name" value="G_PROTEIN_RECEP_F1_1"/>
    <property type="match status" value="1"/>
</dbReference>
<feature type="transmembrane region" description="Helical" evidence="14">
    <location>
        <begin position="357"/>
        <end position="376"/>
    </location>
</feature>
<dbReference type="PANTHER" id="PTHR24248">
    <property type="entry name" value="ADRENERGIC RECEPTOR-RELATED G-PROTEIN COUPLED RECEPTOR"/>
    <property type="match status" value="1"/>
</dbReference>
<evidence type="ECO:0000256" key="12">
    <source>
        <dbReference type="RuleBase" id="RU000688"/>
    </source>
</evidence>
<evidence type="ECO:0000256" key="6">
    <source>
        <dbReference type="ARBA" id="ARBA00023040"/>
    </source>
</evidence>
<keyword evidence="8" id="KW-1015">Disulfide bond</keyword>
<feature type="transmembrane region" description="Helical" evidence="14">
    <location>
        <begin position="135"/>
        <end position="157"/>
    </location>
</feature>
<evidence type="ECO:0000256" key="3">
    <source>
        <dbReference type="ARBA" id="ARBA00022475"/>
    </source>
</evidence>
<feature type="transmembrane region" description="Helical" evidence="14">
    <location>
        <begin position="94"/>
        <end position="114"/>
    </location>
</feature>
<keyword evidence="10 12" id="KW-0807">Transducer</keyword>
<keyword evidence="6 12" id="KW-0297">G-protein coupled receptor</keyword>
<dbReference type="InterPro" id="IPR017452">
    <property type="entry name" value="GPCR_Rhodpsn_7TM"/>
</dbReference>
<feature type="region of interest" description="Disordered" evidence="13">
    <location>
        <begin position="235"/>
        <end position="282"/>
    </location>
</feature>
<feature type="transmembrane region" description="Helical" evidence="14">
    <location>
        <begin position="316"/>
        <end position="337"/>
    </location>
</feature>
<evidence type="ECO:0000313" key="17">
    <source>
        <dbReference type="Proteomes" id="UP000694427"/>
    </source>
</evidence>
<dbReference type="Ensembl" id="ENSCCRT00010105453.1">
    <property type="protein sequence ID" value="ENSCCRP00010095052.1"/>
    <property type="gene ID" value="ENSCCRG00010041619.1"/>
</dbReference>
<evidence type="ECO:0000256" key="13">
    <source>
        <dbReference type="SAM" id="MobiDB-lite"/>
    </source>
</evidence>
<dbReference type="Pfam" id="PF00001">
    <property type="entry name" value="7tm_1"/>
    <property type="match status" value="1"/>
</dbReference>
<keyword evidence="4 12" id="KW-0812">Transmembrane</keyword>
<keyword evidence="5 14" id="KW-1133">Transmembrane helix</keyword>
<dbReference type="PANTHER" id="PTHR24248:SF130">
    <property type="entry name" value="ALPHA-2B ADRENERGIC RECEPTOR"/>
    <property type="match status" value="1"/>
</dbReference>
<name>A0A8C1NP18_CYPCA</name>